<proteinExistence type="predicted"/>
<reference evidence="2" key="1">
    <citation type="submission" date="2022-11" db="UniProtKB">
        <authorList>
            <consortium name="WormBaseParasite"/>
        </authorList>
    </citation>
    <scope>IDENTIFICATION</scope>
</reference>
<keyword evidence="1" id="KW-1185">Reference proteome</keyword>
<sequence length="70" mass="7963">EDEIACRGPAAVETLSTAEPIFDLSGRISDKLTYLAELTFTGSLHRSFPLIRINFPVYEAFYHRVVYLKI</sequence>
<evidence type="ECO:0000313" key="1">
    <source>
        <dbReference type="Proteomes" id="UP000887565"/>
    </source>
</evidence>
<dbReference type="Proteomes" id="UP000887565">
    <property type="component" value="Unplaced"/>
</dbReference>
<dbReference type="AlphaFoldDB" id="A0A915K9D8"/>
<dbReference type="WBParaSite" id="nRc.2.0.1.t35358-RA">
    <property type="protein sequence ID" value="nRc.2.0.1.t35358-RA"/>
    <property type="gene ID" value="nRc.2.0.1.g35358"/>
</dbReference>
<organism evidence="1 2">
    <name type="scientific">Romanomermis culicivorax</name>
    <name type="common">Nematode worm</name>
    <dbReference type="NCBI Taxonomy" id="13658"/>
    <lineage>
        <taxon>Eukaryota</taxon>
        <taxon>Metazoa</taxon>
        <taxon>Ecdysozoa</taxon>
        <taxon>Nematoda</taxon>
        <taxon>Enoplea</taxon>
        <taxon>Dorylaimia</taxon>
        <taxon>Mermithida</taxon>
        <taxon>Mermithoidea</taxon>
        <taxon>Mermithidae</taxon>
        <taxon>Romanomermis</taxon>
    </lineage>
</organism>
<protein>
    <submittedName>
        <fullName evidence="2">Uncharacterized protein</fullName>
    </submittedName>
</protein>
<evidence type="ECO:0000313" key="2">
    <source>
        <dbReference type="WBParaSite" id="nRc.2.0.1.t35358-RA"/>
    </source>
</evidence>
<accession>A0A915K9D8</accession>
<name>A0A915K9D8_ROMCU</name>